<protein>
    <submittedName>
        <fullName evidence="1">Uncharacterized protein</fullName>
    </submittedName>
</protein>
<evidence type="ECO:0000313" key="1">
    <source>
        <dbReference type="EMBL" id="VDO98928.1"/>
    </source>
</evidence>
<dbReference type="AlphaFoldDB" id="A0A3P8DEF9"/>
<evidence type="ECO:0000313" key="2">
    <source>
        <dbReference type="Proteomes" id="UP000277204"/>
    </source>
</evidence>
<keyword evidence="2" id="KW-1185">Reference proteome</keyword>
<dbReference type="Proteomes" id="UP000277204">
    <property type="component" value="Unassembled WGS sequence"/>
</dbReference>
<organism evidence="1 2">
    <name type="scientific">Schistosoma margrebowiei</name>
    <dbReference type="NCBI Taxonomy" id="48269"/>
    <lineage>
        <taxon>Eukaryota</taxon>
        <taxon>Metazoa</taxon>
        <taxon>Spiralia</taxon>
        <taxon>Lophotrochozoa</taxon>
        <taxon>Platyhelminthes</taxon>
        <taxon>Trematoda</taxon>
        <taxon>Digenea</taxon>
        <taxon>Strigeidida</taxon>
        <taxon>Schistosomatoidea</taxon>
        <taxon>Schistosomatidae</taxon>
        <taxon>Schistosoma</taxon>
    </lineage>
</organism>
<reference evidence="1 2" key="1">
    <citation type="submission" date="2018-11" db="EMBL/GenBank/DDBJ databases">
        <authorList>
            <consortium name="Pathogen Informatics"/>
        </authorList>
    </citation>
    <scope>NUCLEOTIDE SEQUENCE [LARGE SCALE GENOMIC DNA]</scope>
    <source>
        <strain evidence="1 2">Zambia</strain>
    </source>
</reference>
<proteinExistence type="predicted"/>
<sequence length="58" mass="6686">MTKRDLNLKMLNVPAYLIPGNVISVVHHWLNYHLDDAAEEILNVLFLGLRNDQKNVDT</sequence>
<dbReference type="EMBL" id="UZAI01007390">
    <property type="protein sequence ID" value="VDO98928.1"/>
    <property type="molecule type" value="Genomic_DNA"/>
</dbReference>
<gene>
    <name evidence="1" type="ORF">SMRZ_LOCUS12146</name>
</gene>
<name>A0A3P8DEF9_9TREM</name>
<accession>A0A3P8DEF9</accession>